<dbReference type="Gene3D" id="4.10.280.10">
    <property type="entry name" value="Helix-loop-helix DNA-binding domain"/>
    <property type="match status" value="1"/>
</dbReference>
<comment type="caution">
    <text evidence="4">The sequence shown here is derived from an EMBL/GenBank/DDBJ whole genome shotgun (WGS) entry which is preliminary data.</text>
</comment>
<dbReference type="SMART" id="SM00353">
    <property type="entry name" value="HLH"/>
    <property type="match status" value="1"/>
</dbReference>
<dbReference type="PROSITE" id="PS50888">
    <property type="entry name" value="BHLH"/>
    <property type="match status" value="1"/>
</dbReference>
<feature type="region of interest" description="Disordered" evidence="2">
    <location>
        <begin position="61"/>
        <end position="80"/>
    </location>
</feature>
<accession>A0A3S3NY61</accession>
<dbReference type="STRING" id="1965070.A0A3S3NY61"/>
<dbReference type="InterPro" id="IPR011598">
    <property type="entry name" value="bHLH_dom"/>
</dbReference>
<sequence length="165" mass="19312">MSQNEYFDGYQNENENDELFNPIDAQYTVLTPVMIANEEDYYTVYQVSTPAAERNELSGNLLAADENESPNNSKKLDPFSPECRIPIPGEDSDFPFLDNKTFVRRRNERERTRVRNVNEGFERLRQHLPITQDCQEKRASKVETLRLAIKYIKHLEDLLRNADHS</sequence>
<dbReference type="InterPro" id="IPR050283">
    <property type="entry name" value="E-box_TF_Regulators"/>
</dbReference>
<evidence type="ECO:0000256" key="2">
    <source>
        <dbReference type="SAM" id="MobiDB-lite"/>
    </source>
</evidence>
<reference evidence="4 5" key="1">
    <citation type="journal article" date="2018" name="Gigascience">
        <title>Genomes of trombidid mites reveal novel predicted allergens and laterally-transferred genes associated with secondary metabolism.</title>
        <authorList>
            <person name="Dong X."/>
            <person name="Chaisiri K."/>
            <person name="Xia D."/>
            <person name="Armstrong S.D."/>
            <person name="Fang Y."/>
            <person name="Donnelly M.J."/>
            <person name="Kadowaki T."/>
            <person name="McGarry J.W."/>
            <person name="Darby A.C."/>
            <person name="Makepeace B.L."/>
        </authorList>
    </citation>
    <scope>NUCLEOTIDE SEQUENCE [LARGE SCALE GENOMIC DNA]</scope>
    <source>
        <strain evidence="4">UoL-WK</strain>
    </source>
</reference>
<protein>
    <recommendedName>
        <fullName evidence="3">BHLH domain-containing protein</fullName>
    </recommendedName>
</protein>
<keyword evidence="5" id="KW-1185">Reference proteome</keyword>
<evidence type="ECO:0000259" key="3">
    <source>
        <dbReference type="PROSITE" id="PS50888"/>
    </source>
</evidence>
<dbReference type="PANTHER" id="PTHR23349">
    <property type="entry name" value="BASIC HELIX-LOOP-HELIX TRANSCRIPTION FACTOR, TWIST"/>
    <property type="match status" value="1"/>
</dbReference>
<name>A0A3S3NY61_9ACAR</name>
<dbReference type="GO" id="GO:0000981">
    <property type="term" value="F:DNA-binding transcription factor activity, RNA polymerase II-specific"/>
    <property type="evidence" value="ECO:0007669"/>
    <property type="project" value="TreeGrafter"/>
</dbReference>
<proteinExistence type="predicted"/>
<evidence type="ECO:0000256" key="1">
    <source>
        <dbReference type="ARBA" id="ARBA00023125"/>
    </source>
</evidence>
<dbReference type="CDD" id="cd19724">
    <property type="entry name" value="bHLH_TS_ASCL3_like"/>
    <property type="match status" value="1"/>
</dbReference>
<dbReference type="InterPro" id="IPR036638">
    <property type="entry name" value="HLH_DNA-bd_sf"/>
</dbReference>
<dbReference type="PANTHER" id="PTHR23349:SF108">
    <property type="entry name" value="BHLH DOMAIN-CONTAINING PROTEIN"/>
    <property type="match status" value="1"/>
</dbReference>
<dbReference type="GO" id="GO:0032502">
    <property type="term" value="P:developmental process"/>
    <property type="evidence" value="ECO:0007669"/>
    <property type="project" value="TreeGrafter"/>
</dbReference>
<keyword evidence="1" id="KW-0238">DNA-binding</keyword>
<evidence type="ECO:0000313" key="5">
    <source>
        <dbReference type="Proteomes" id="UP000285301"/>
    </source>
</evidence>
<organism evidence="4 5">
    <name type="scientific">Dinothrombium tinctorium</name>
    <dbReference type="NCBI Taxonomy" id="1965070"/>
    <lineage>
        <taxon>Eukaryota</taxon>
        <taxon>Metazoa</taxon>
        <taxon>Ecdysozoa</taxon>
        <taxon>Arthropoda</taxon>
        <taxon>Chelicerata</taxon>
        <taxon>Arachnida</taxon>
        <taxon>Acari</taxon>
        <taxon>Acariformes</taxon>
        <taxon>Trombidiformes</taxon>
        <taxon>Prostigmata</taxon>
        <taxon>Anystina</taxon>
        <taxon>Parasitengona</taxon>
        <taxon>Trombidioidea</taxon>
        <taxon>Trombidiidae</taxon>
        <taxon>Dinothrombium</taxon>
    </lineage>
</organism>
<dbReference type="Proteomes" id="UP000285301">
    <property type="component" value="Unassembled WGS sequence"/>
</dbReference>
<dbReference type="AlphaFoldDB" id="A0A3S3NY61"/>
<dbReference type="GO" id="GO:0046983">
    <property type="term" value="F:protein dimerization activity"/>
    <property type="evidence" value="ECO:0007669"/>
    <property type="project" value="InterPro"/>
</dbReference>
<gene>
    <name evidence="4" type="ORF">B4U79_02625</name>
</gene>
<dbReference type="GO" id="GO:0000977">
    <property type="term" value="F:RNA polymerase II transcription regulatory region sequence-specific DNA binding"/>
    <property type="evidence" value="ECO:0007669"/>
    <property type="project" value="TreeGrafter"/>
</dbReference>
<evidence type="ECO:0000313" key="4">
    <source>
        <dbReference type="EMBL" id="RWS04171.1"/>
    </source>
</evidence>
<dbReference type="OrthoDB" id="10048995at2759"/>
<dbReference type="SUPFAM" id="SSF47459">
    <property type="entry name" value="HLH, helix-loop-helix DNA-binding domain"/>
    <property type="match status" value="1"/>
</dbReference>
<feature type="domain" description="BHLH" evidence="3">
    <location>
        <begin position="101"/>
        <end position="155"/>
    </location>
</feature>
<dbReference type="EMBL" id="NCKU01005786">
    <property type="protein sequence ID" value="RWS04171.1"/>
    <property type="molecule type" value="Genomic_DNA"/>
</dbReference>
<dbReference type="Pfam" id="PF00010">
    <property type="entry name" value="HLH"/>
    <property type="match status" value="1"/>
</dbReference>